<feature type="domain" description="O-methyltransferase C-terminal" evidence="5">
    <location>
        <begin position="125"/>
        <end position="336"/>
    </location>
</feature>
<evidence type="ECO:0000256" key="4">
    <source>
        <dbReference type="PIRSR" id="PIRSR005739-1"/>
    </source>
</evidence>
<feature type="domain" description="O-methyltransferase dimerisation" evidence="6">
    <location>
        <begin position="29"/>
        <end position="103"/>
    </location>
</feature>
<name>A0AA90K9E3_9ACTN</name>
<evidence type="ECO:0000313" key="9">
    <source>
        <dbReference type="Proteomes" id="UP001156398"/>
    </source>
</evidence>
<accession>A0AA90K9E3</accession>
<dbReference type="CDD" id="cd02440">
    <property type="entry name" value="AdoMet_MTases"/>
    <property type="match status" value="1"/>
</dbReference>
<dbReference type="Pfam" id="PF08100">
    <property type="entry name" value="Dimerisation"/>
    <property type="match status" value="1"/>
</dbReference>
<dbReference type="GO" id="GO:0032259">
    <property type="term" value="P:methylation"/>
    <property type="evidence" value="ECO:0007669"/>
    <property type="project" value="UniProtKB-KW"/>
</dbReference>
<comment type="caution">
    <text evidence="8">The sequence shown here is derived from an EMBL/GenBank/DDBJ whole genome shotgun (WGS) entry which is preliminary data.</text>
</comment>
<dbReference type="InterPro" id="IPR012967">
    <property type="entry name" value="COMT_dimerisation"/>
</dbReference>
<dbReference type="GO" id="GO:0008171">
    <property type="term" value="F:O-methyltransferase activity"/>
    <property type="evidence" value="ECO:0007669"/>
    <property type="project" value="InterPro"/>
</dbReference>
<evidence type="ECO:0000313" key="7">
    <source>
        <dbReference type="EMBL" id="MDI5966984.1"/>
    </source>
</evidence>
<evidence type="ECO:0000256" key="2">
    <source>
        <dbReference type="ARBA" id="ARBA00022679"/>
    </source>
</evidence>
<reference evidence="8 9" key="1">
    <citation type="submission" date="2023-05" db="EMBL/GenBank/DDBJ databases">
        <title>Streptantibioticus silvisoli sp. nov., acidotolerant actinomycetes 1 from pine litter.</title>
        <authorList>
            <person name="Swiecimska M."/>
            <person name="Golinska P."/>
            <person name="Sangal V."/>
            <person name="Wachnowicz B."/>
            <person name="Goodfellow M."/>
        </authorList>
    </citation>
    <scope>NUCLEOTIDE SEQUENCE</scope>
    <source>
        <strain evidence="8">SL13</strain>
        <strain evidence="7 9">SL54</strain>
    </source>
</reference>
<dbReference type="RefSeq" id="WP_271312482.1">
    <property type="nucleotide sequence ID" value="NZ_JAAGKO020000067.1"/>
</dbReference>
<evidence type="ECO:0000256" key="3">
    <source>
        <dbReference type="ARBA" id="ARBA00022691"/>
    </source>
</evidence>
<organism evidence="8">
    <name type="scientific">Streptantibioticus silvisoli</name>
    <dbReference type="NCBI Taxonomy" id="2705255"/>
    <lineage>
        <taxon>Bacteria</taxon>
        <taxon>Bacillati</taxon>
        <taxon>Actinomycetota</taxon>
        <taxon>Actinomycetes</taxon>
        <taxon>Kitasatosporales</taxon>
        <taxon>Streptomycetaceae</taxon>
        <taxon>Streptantibioticus</taxon>
    </lineage>
</organism>
<evidence type="ECO:0000256" key="1">
    <source>
        <dbReference type="ARBA" id="ARBA00022603"/>
    </source>
</evidence>
<dbReference type="Gene3D" id="1.10.10.10">
    <property type="entry name" value="Winged helix-like DNA-binding domain superfamily/Winged helix DNA-binding domain"/>
    <property type="match status" value="1"/>
</dbReference>
<dbReference type="InterPro" id="IPR036388">
    <property type="entry name" value="WH-like_DNA-bd_sf"/>
</dbReference>
<keyword evidence="1 8" id="KW-0489">Methyltransferase</keyword>
<proteinExistence type="predicted"/>
<keyword evidence="3" id="KW-0949">S-adenosyl-L-methionine</keyword>
<dbReference type="PIRSF" id="PIRSF005739">
    <property type="entry name" value="O-mtase"/>
    <property type="match status" value="1"/>
</dbReference>
<evidence type="ECO:0000313" key="8">
    <source>
        <dbReference type="EMBL" id="MDI5971053.1"/>
    </source>
</evidence>
<dbReference type="InterPro" id="IPR036390">
    <property type="entry name" value="WH_DNA-bd_sf"/>
</dbReference>
<dbReference type="InterPro" id="IPR016461">
    <property type="entry name" value="COMT-like"/>
</dbReference>
<dbReference type="InterPro" id="IPR029063">
    <property type="entry name" value="SAM-dependent_MTases_sf"/>
</dbReference>
<dbReference type="SUPFAM" id="SSF53335">
    <property type="entry name" value="S-adenosyl-L-methionine-dependent methyltransferases"/>
    <property type="match status" value="1"/>
</dbReference>
<dbReference type="InterPro" id="IPR011991">
    <property type="entry name" value="ArsR-like_HTH"/>
</dbReference>
<dbReference type="InterPro" id="IPR001077">
    <property type="entry name" value="COMT_C"/>
</dbReference>
<dbReference type="Gene3D" id="1.10.287.1350">
    <property type="match status" value="1"/>
</dbReference>
<dbReference type="GO" id="GO:0046983">
    <property type="term" value="F:protein dimerization activity"/>
    <property type="evidence" value="ECO:0007669"/>
    <property type="project" value="InterPro"/>
</dbReference>
<dbReference type="AlphaFoldDB" id="A0AA90K9E3"/>
<feature type="active site" description="Proton acceptor" evidence="4">
    <location>
        <position position="259"/>
    </location>
</feature>
<sequence length="359" mass="38027">MSQAPPPPAPADRQQRPGVADRAALFAVLTGGWIAQAVYAVTRLGVPDLLAEGPRTVEELAASAGADTRTLYRTLRVLAAQGLLHEPQPRTFELTSVTRLLCADTSRSAQPTALMFGEEVHRSFGEIAHTLRTGRPAFDRLAGTPFYDYLGEHPQAAATFHAAMGAAAVPAALARCDLTGVGSFVDVGGGEGGLLARVLGRHRSARGVLVDLPESIGQARERLAAAGVADRVEFVAGSFFDAGVLPAGADVYALSRVLHNWDDEGAAAILARVRQAVPPHGRLLVFEYLEDTAPARGGDPLDTQAKLIDLLMMVMLDGHDRSREEYTALLEAAGFAVRSVDASRVRASRTESVIEAVPV</sequence>
<evidence type="ECO:0000259" key="6">
    <source>
        <dbReference type="Pfam" id="PF08100"/>
    </source>
</evidence>
<keyword evidence="2" id="KW-0808">Transferase</keyword>
<keyword evidence="9" id="KW-1185">Reference proteome</keyword>
<dbReference type="Proteomes" id="UP001156398">
    <property type="component" value="Unassembled WGS sequence"/>
</dbReference>
<dbReference type="Gene3D" id="3.40.50.150">
    <property type="entry name" value="Vaccinia Virus protein VP39"/>
    <property type="match status" value="1"/>
</dbReference>
<gene>
    <name evidence="7" type="ORF">POF43_030365</name>
    <name evidence="8" type="ORF">POF50_017165</name>
</gene>
<dbReference type="SUPFAM" id="SSF46785">
    <property type="entry name" value="Winged helix' DNA-binding domain"/>
    <property type="match status" value="1"/>
</dbReference>
<dbReference type="EMBL" id="JABXJJ020000019">
    <property type="protein sequence ID" value="MDI5971053.1"/>
    <property type="molecule type" value="Genomic_DNA"/>
</dbReference>
<dbReference type="Pfam" id="PF00891">
    <property type="entry name" value="Methyltransf_2"/>
    <property type="match status" value="1"/>
</dbReference>
<dbReference type="CDD" id="cd00090">
    <property type="entry name" value="HTH_ARSR"/>
    <property type="match status" value="1"/>
</dbReference>
<dbReference type="PANTHER" id="PTHR43712">
    <property type="entry name" value="PUTATIVE (AFU_ORTHOLOGUE AFUA_4G14580)-RELATED"/>
    <property type="match status" value="1"/>
</dbReference>
<dbReference type="EMBL" id="JAAGKO020000067">
    <property type="protein sequence ID" value="MDI5966984.1"/>
    <property type="molecule type" value="Genomic_DNA"/>
</dbReference>
<dbReference type="PANTHER" id="PTHR43712:SF2">
    <property type="entry name" value="O-METHYLTRANSFERASE CICE"/>
    <property type="match status" value="1"/>
</dbReference>
<protein>
    <submittedName>
        <fullName evidence="8">Methyltransferase</fullName>
    </submittedName>
</protein>
<dbReference type="PROSITE" id="PS51683">
    <property type="entry name" value="SAM_OMT_II"/>
    <property type="match status" value="1"/>
</dbReference>
<evidence type="ECO:0000259" key="5">
    <source>
        <dbReference type="Pfam" id="PF00891"/>
    </source>
</evidence>